<feature type="domain" description="Glycosyltransferase 2-like" evidence="1">
    <location>
        <begin position="10"/>
        <end position="130"/>
    </location>
</feature>
<dbReference type="SUPFAM" id="SSF53448">
    <property type="entry name" value="Nucleotide-diphospho-sugar transferases"/>
    <property type="match status" value="1"/>
</dbReference>
<sequence length="302" mass="34898">MKPEQTPLVSVVICFLNEEVFLAESVNSVLAQAYTAWELLLVDDGSTDGSTALSKQFAEQYPAKIRYIDHDGHANRGLSASRNVGIQQATGTLLAFLDADDIWLPNKLSMQVEIMQKQPKADVLLEATEYWYSWSDPKKEDIPKLIGAEPNRLYEPPQLMYHLYPLGEGEAPSMSGMMIKTALAQQQLFEESFVNMYEDQAFLSKLYLHATVYITSSCSHRYRQRMNSIMHTVQQLGNYSQIRAYFLKWLQNYLDARQIHDSHLRRLLWKAQLPYRSPLAYKGVKLLSSYFPKYINKYLYRI</sequence>
<dbReference type="InterPro" id="IPR029044">
    <property type="entry name" value="Nucleotide-diphossugar_trans"/>
</dbReference>
<dbReference type="Proteomes" id="UP001597469">
    <property type="component" value="Unassembled WGS sequence"/>
</dbReference>
<dbReference type="EMBL" id="JBHULN010000016">
    <property type="protein sequence ID" value="MFD2573304.1"/>
    <property type="molecule type" value="Genomic_DNA"/>
</dbReference>
<dbReference type="CDD" id="cd00761">
    <property type="entry name" value="Glyco_tranf_GTA_type"/>
    <property type="match status" value="1"/>
</dbReference>
<dbReference type="PANTHER" id="PTHR22916">
    <property type="entry name" value="GLYCOSYLTRANSFERASE"/>
    <property type="match status" value="1"/>
</dbReference>
<reference evidence="3" key="1">
    <citation type="journal article" date="2019" name="Int. J. Syst. Evol. Microbiol.">
        <title>The Global Catalogue of Microorganisms (GCM) 10K type strain sequencing project: providing services to taxonomists for standard genome sequencing and annotation.</title>
        <authorList>
            <consortium name="The Broad Institute Genomics Platform"/>
            <consortium name="The Broad Institute Genome Sequencing Center for Infectious Disease"/>
            <person name="Wu L."/>
            <person name="Ma J."/>
        </authorList>
    </citation>
    <scope>NUCLEOTIDE SEQUENCE [LARGE SCALE GENOMIC DNA]</scope>
    <source>
        <strain evidence="3">KCTC 42805</strain>
    </source>
</reference>
<dbReference type="Pfam" id="PF00535">
    <property type="entry name" value="Glycos_transf_2"/>
    <property type="match status" value="1"/>
</dbReference>
<dbReference type="Gene3D" id="3.90.550.10">
    <property type="entry name" value="Spore Coat Polysaccharide Biosynthesis Protein SpsA, Chain A"/>
    <property type="match status" value="1"/>
</dbReference>
<organism evidence="2 3">
    <name type="scientific">Spirosoma soli</name>
    <dbReference type="NCBI Taxonomy" id="1770529"/>
    <lineage>
        <taxon>Bacteria</taxon>
        <taxon>Pseudomonadati</taxon>
        <taxon>Bacteroidota</taxon>
        <taxon>Cytophagia</taxon>
        <taxon>Cytophagales</taxon>
        <taxon>Cytophagaceae</taxon>
        <taxon>Spirosoma</taxon>
    </lineage>
</organism>
<comment type="caution">
    <text evidence="2">The sequence shown here is derived from an EMBL/GenBank/DDBJ whole genome shotgun (WGS) entry which is preliminary data.</text>
</comment>
<evidence type="ECO:0000313" key="2">
    <source>
        <dbReference type="EMBL" id="MFD2573304.1"/>
    </source>
</evidence>
<evidence type="ECO:0000259" key="1">
    <source>
        <dbReference type="Pfam" id="PF00535"/>
    </source>
</evidence>
<proteinExistence type="predicted"/>
<accession>A0ABW5M9Z6</accession>
<evidence type="ECO:0000313" key="3">
    <source>
        <dbReference type="Proteomes" id="UP001597469"/>
    </source>
</evidence>
<gene>
    <name evidence="2" type="ORF">ACFSUS_21865</name>
</gene>
<keyword evidence="3" id="KW-1185">Reference proteome</keyword>
<name>A0ABW5M9Z6_9BACT</name>
<protein>
    <submittedName>
        <fullName evidence="2">Glycosyltransferase family 2 protein</fullName>
    </submittedName>
</protein>
<dbReference type="InterPro" id="IPR001173">
    <property type="entry name" value="Glyco_trans_2-like"/>
</dbReference>
<dbReference type="RefSeq" id="WP_381525900.1">
    <property type="nucleotide sequence ID" value="NZ_JBHULN010000016.1"/>
</dbReference>
<dbReference type="PANTHER" id="PTHR22916:SF3">
    <property type="entry name" value="UDP-GLCNAC:BETAGAL BETA-1,3-N-ACETYLGLUCOSAMINYLTRANSFERASE-LIKE PROTEIN 1"/>
    <property type="match status" value="1"/>
</dbReference>